<dbReference type="InterPro" id="IPR052242">
    <property type="entry name" value="Mito_3-hydroxyacyl-CoA_DH"/>
</dbReference>
<dbReference type="InterPro" id="IPR013328">
    <property type="entry name" value="6PGD_dom2"/>
</dbReference>
<dbReference type="InterPro" id="IPR036291">
    <property type="entry name" value="NAD(P)-bd_dom_sf"/>
</dbReference>
<dbReference type="Pfam" id="PF00725">
    <property type="entry name" value="3HCDH"/>
    <property type="match status" value="1"/>
</dbReference>
<name>A0A8S1GWB2_9PELO</name>
<comment type="subunit">
    <text evidence="4">Homodimer.</text>
</comment>
<dbReference type="PANTHER" id="PTHR43561:SF3">
    <property type="entry name" value="HYDROXYACYL-COENZYME A DEHYDROGENASE, MITOCHONDRIAL"/>
    <property type="match status" value="1"/>
</dbReference>
<keyword evidence="10" id="KW-0496">Mitochondrion</keyword>
<dbReference type="SUPFAM" id="SSF51735">
    <property type="entry name" value="NAD(P)-binding Rossmann-fold domains"/>
    <property type="match status" value="1"/>
</dbReference>
<evidence type="ECO:0000256" key="9">
    <source>
        <dbReference type="ARBA" id="ARBA00023098"/>
    </source>
</evidence>
<dbReference type="InterPro" id="IPR008927">
    <property type="entry name" value="6-PGluconate_DH-like_C_sf"/>
</dbReference>
<keyword evidence="6" id="KW-0276">Fatty acid metabolism</keyword>
<proteinExistence type="inferred from homology"/>
<comment type="similarity">
    <text evidence="3">Belongs to the 3-hydroxyacyl-CoA dehydrogenase family.</text>
</comment>
<evidence type="ECO:0000256" key="6">
    <source>
        <dbReference type="ARBA" id="ARBA00022832"/>
    </source>
</evidence>
<feature type="domain" description="3-hydroxyacyl-CoA dehydrogenase NAD binding" evidence="15">
    <location>
        <begin position="1"/>
        <end position="177"/>
    </location>
</feature>
<dbReference type="GO" id="GO:0003857">
    <property type="term" value="F:(3S)-3-hydroxyacyl-CoA dehydrogenase (NAD+) activity"/>
    <property type="evidence" value="ECO:0007669"/>
    <property type="project" value="UniProtKB-EC"/>
</dbReference>
<dbReference type="PANTHER" id="PTHR43561">
    <property type="match status" value="1"/>
</dbReference>
<comment type="catalytic activity">
    <reaction evidence="11">
        <text>a (3S)-3-hydroxyacyl-CoA + NAD(+) = a 3-oxoacyl-CoA + NADH + H(+)</text>
        <dbReference type="Rhea" id="RHEA:22432"/>
        <dbReference type="ChEBI" id="CHEBI:15378"/>
        <dbReference type="ChEBI" id="CHEBI:57318"/>
        <dbReference type="ChEBI" id="CHEBI:57540"/>
        <dbReference type="ChEBI" id="CHEBI:57945"/>
        <dbReference type="ChEBI" id="CHEBI:90726"/>
        <dbReference type="EC" id="1.1.1.35"/>
    </reaction>
</comment>
<comment type="subcellular location">
    <subcellularLocation>
        <location evidence="1">Mitochondrion matrix</location>
    </subcellularLocation>
</comment>
<evidence type="ECO:0000256" key="1">
    <source>
        <dbReference type="ARBA" id="ARBA00004305"/>
    </source>
</evidence>
<dbReference type="EMBL" id="CAJGYM010000007">
    <property type="protein sequence ID" value="CAD6187615.1"/>
    <property type="molecule type" value="Genomic_DNA"/>
</dbReference>
<comment type="caution">
    <text evidence="16">The sequence shown here is derived from an EMBL/GenBank/DDBJ whole genome shotgun (WGS) entry which is preliminary data.</text>
</comment>
<evidence type="ECO:0000256" key="13">
    <source>
        <dbReference type="PIRSR" id="PIRSR000105-3"/>
    </source>
</evidence>
<comment type="pathway">
    <text evidence="2">Lipid metabolism; fatty acid beta-oxidation.</text>
</comment>
<evidence type="ECO:0000313" key="16">
    <source>
        <dbReference type="EMBL" id="CAD6187615.1"/>
    </source>
</evidence>
<feature type="binding site" evidence="13">
    <location>
        <position position="36"/>
    </location>
    <ligand>
        <name>CoA</name>
        <dbReference type="ChEBI" id="CHEBI:57287"/>
    </ligand>
</feature>
<keyword evidence="17" id="KW-1185">Reference proteome</keyword>
<feature type="site" description="Important for catalytic activity" evidence="12">
    <location>
        <position position="133"/>
    </location>
</feature>
<evidence type="ECO:0000256" key="11">
    <source>
        <dbReference type="ARBA" id="ARBA00049556"/>
    </source>
</evidence>
<dbReference type="AlphaFoldDB" id="A0A8S1GWB2"/>
<feature type="binding site" evidence="13">
    <location>
        <position position="112"/>
    </location>
    <ligand>
        <name>CoA</name>
        <dbReference type="ChEBI" id="CHEBI:57287"/>
    </ligand>
</feature>
<dbReference type="Gene3D" id="3.40.50.720">
    <property type="entry name" value="NAD(P)-binding Rossmann-like Domain"/>
    <property type="match status" value="1"/>
</dbReference>
<dbReference type="PROSITE" id="PS00067">
    <property type="entry name" value="3HCDH"/>
    <property type="match status" value="1"/>
</dbReference>
<dbReference type="GO" id="GO:0005759">
    <property type="term" value="C:mitochondrial matrix"/>
    <property type="evidence" value="ECO:0007669"/>
    <property type="project" value="UniProtKB-SubCell"/>
</dbReference>
<keyword evidence="7" id="KW-0560">Oxidoreductase</keyword>
<dbReference type="OrthoDB" id="5958943at2759"/>
<evidence type="ECO:0000256" key="4">
    <source>
        <dbReference type="ARBA" id="ARBA00011738"/>
    </source>
</evidence>
<evidence type="ECO:0000256" key="2">
    <source>
        <dbReference type="ARBA" id="ARBA00005005"/>
    </source>
</evidence>
<dbReference type="Pfam" id="PF02737">
    <property type="entry name" value="3HCDH_N"/>
    <property type="match status" value="1"/>
</dbReference>
<protein>
    <recommendedName>
        <fullName evidence="5">3-hydroxyacyl-CoA dehydrogenase</fullName>
        <ecNumber evidence="5">1.1.1.35</ecNumber>
    </recommendedName>
</protein>
<dbReference type="PIRSF" id="PIRSF000105">
    <property type="entry name" value="HCDH"/>
    <property type="match status" value="1"/>
</dbReference>
<organism evidence="16 17">
    <name type="scientific">Caenorhabditis auriculariae</name>
    <dbReference type="NCBI Taxonomy" id="2777116"/>
    <lineage>
        <taxon>Eukaryota</taxon>
        <taxon>Metazoa</taxon>
        <taxon>Ecdysozoa</taxon>
        <taxon>Nematoda</taxon>
        <taxon>Chromadorea</taxon>
        <taxon>Rhabditida</taxon>
        <taxon>Rhabditina</taxon>
        <taxon>Rhabditomorpha</taxon>
        <taxon>Rhabditoidea</taxon>
        <taxon>Rhabditidae</taxon>
        <taxon>Peloderinae</taxon>
        <taxon>Caenorhabditis</taxon>
    </lineage>
</organism>
<dbReference type="InterPro" id="IPR006180">
    <property type="entry name" value="3-OHacyl-CoA_DH_CS"/>
</dbReference>
<keyword evidence="8" id="KW-0520">NAD</keyword>
<dbReference type="InterPro" id="IPR022694">
    <property type="entry name" value="3-OHacyl-CoA_DH"/>
</dbReference>
<dbReference type="EC" id="1.1.1.35" evidence="5"/>
<dbReference type="FunFam" id="3.40.50.720:FF:000009">
    <property type="entry name" value="Fatty oxidation complex, alpha subunit"/>
    <property type="match status" value="1"/>
</dbReference>
<evidence type="ECO:0000313" key="17">
    <source>
        <dbReference type="Proteomes" id="UP000835052"/>
    </source>
</evidence>
<keyword evidence="9" id="KW-0443">Lipid metabolism</keyword>
<evidence type="ECO:0000256" key="8">
    <source>
        <dbReference type="ARBA" id="ARBA00023027"/>
    </source>
</evidence>
<evidence type="ECO:0000256" key="12">
    <source>
        <dbReference type="PIRSR" id="PIRSR000105-1"/>
    </source>
</evidence>
<reference evidence="16" key="1">
    <citation type="submission" date="2020-10" db="EMBL/GenBank/DDBJ databases">
        <authorList>
            <person name="Kikuchi T."/>
        </authorList>
    </citation>
    <scope>NUCLEOTIDE SEQUENCE</scope>
    <source>
        <strain evidence="16">NKZ352</strain>
    </source>
</reference>
<sequence>MGSGIAQITASAKMNVFVVDSNAEALNKAQKSIEKSLQRVAKKRHADDSAAQAKLVAETLSRVKTSTKVSDAVRDADLVIEAIVENIDAKKKLFAEIEKAARSDAILASNTSSLRLMDIAVDLKNKPRFVGLHFFNPAPIMQLLEVIRHPLTSEKTFEEMLDYGKEIGKVTVKCKDTPGFIVNRLLIPYMMEALRLYERGDASKEDIDVAMKLGAGYKMGPFELADYVGLDTVQFIIEGWSKTYPEEPAFRQSRLLQELVCAGKLGRKSGEGFYKY</sequence>
<accession>A0A8S1GWB2</accession>
<evidence type="ECO:0000256" key="5">
    <source>
        <dbReference type="ARBA" id="ARBA00013000"/>
    </source>
</evidence>
<dbReference type="SUPFAM" id="SSF48179">
    <property type="entry name" value="6-phosphogluconate dehydrogenase C-terminal domain-like"/>
    <property type="match status" value="1"/>
</dbReference>
<dbReference type="GO" id="GO:0006635">
    <property type="term" value="P:fatty acid beta-oxidation"/>
    <property type="evidence" value="ECO:0007669"/>
    <property type="project" value="TreeGrafter"/>
</dbReference>
<feature type="binding site" evidence="13">
    <location>
        <position position="43"/>
    </location>
    <ligand>
        <name>CoA</name>
        <dbReference type="ChEBI" id="CHEBI:57287"/>
    </ligand>
</feature>
<evidence type="ECO:0000259" key="14">
    <source>
        <dbReference type="Pfam" id="PF00725"/>
    </source>
</evidence>
<evidence type="ECO:0000256" key="7">
    <source>
        <dbReference type="ARBA" id="ARBA00023002"/>
    </source>
</evidence>
<evidence type="ECO:0000256" key="3">
    <source>
        <dbReference type="ARBA" id="ARBA00009463"/>
    </source>
</evidence>
<dbReference type="InterPro" id="IPR006108">
    <property type="entry name" value="3HC_DH_C"/>
</dbReference>
<dbReference type="Gene3D" id="1.10.1040.10">
    <property type="entry name" value="N-(1-d-carboxylethyl)-l-norvaline Dehydrogenase, domain 2"/>
    <property type="match status" value="1"/>
</dbReference>
<feature type="domain" description="3-hydroxyacyl-CoA dehydrogenase C-terminal" evidence="14">
    <location>
        <begin position="179"/>
        <end position="276"/>
    </location>
</feature>
<dbReference type="Proteomes" id="UP000835052">
    <property type="component" value="Unassembled WGS sequence"/>
</dbReference>
<gene>
    <name evidence="16" type="ORF">CAUJ_LOCUS3534</name>
</gene>
<evidence type="ECO:0000256" key="10">
    <source>
        <dbReference type="ARBA" id="ARBA00023128"/>
    </source>
</evidence>
<dbReference type="InterPro" id="IPR006176">
    <property type="entry name" value="3-OHacyl-CoA_DH_NAD-bd"/>
</dbReference>
<evidence type="ECO:0000259" key="15">
    <source>
        <dbReference type="Pfam" id="PF02737"/>
    </source>
</evidence>
<dbReference type="GO" id="GO:0070403">
    <property type="term" value="F:NAD+ binding"/>
    <property type="evidence" value="ECO:0007669"/>
    <property type="project" value="InterPro"/>
</dbReference>